<name>U9UFI5_RHIID</name>
<dbReference type="VEuPathDB" id="FungiDB:RhiirFUN_025238"/>
<dbReference type="AlphaFoldDB" id="U9UFI5"/>
<organism evidence="1">
    <name type="scientific">Rhizophagus irregularis (strain DAOM 181602 / DAOM 197198 / MUCL 43194)</name>
    <name type="common">Arbuscular mycorrhizal fungus</name>
    <name type="synonym">Glomus intraradices</name>
    <dbReference type="NCBI Taxonomy" id="747089"/>
    <lineage>
        <taxon>Eukaryota</taxon>
        <taxon>Fungi</taxon>
        <taxon>Fungi incertae sedis</taxon>
        <taxon>Mucoromycota</taxon>
        <taxon>Glomeromycotina</taxon>
        <taxon>Glomeromycetes</taxon>
        <taxon>Glomerales</taxon>
        <taxon>Glomeraceae</taxon>
        <taxon>Rhizophagus</taxon>
    </lineage>
</organism>
<accession>U9UFI5</accession>
<dbReference type="HOGENOM" id="CLU_2856042_0_0_1"/>
<dbReference type="EMBL" id="KI278503">
    <property type="protein sequence ID" value="ESA19174.1"/>
    <property type="molecule type" value="Genomic_DNA"/>
</dbReference>
<evidence type="ECO:0000313" key="1">
    <source>
        <dbReference type="EMBL" id="ESA19174.1"/>
    </source>
</evidence>
<reference evidence="1" key="1">
    <citation type="submission" date="2013-07" db="EMBL/GenBank/DDBJ databases">
        <title>The genome of an arbuscular mycorrhizal fungus provides insights into the evolution of the oldest plant symbiosis.</title>
        <authorList>
            <consortium name="DOE Joint Genome Institute"/>
            <person name="Tisserant E."/>
            <person name="Malbreil M."/>
            <person name="Kuo A."/>
            <person name="Kohler A."/>
            <person name="Symeonidi A."/>
            <person name="Balestrini R."/>
            <person name="Charron P."/>
            <person name="Duensing N."/>
            <person name="Frei-dit-Frey N."/>
            <person name="Gianinazzi-Pearson V."/>
            <person name="Gilbert B."/>
            <person name="Handa Y."/>
            <person name="Hijri M."/>
            <person name="Kaul R."/>
            <person name="Kawaguchi M."/>
            <person name="Krajinski F."/>
            <person name="Lammers P."/>
            <person name="Lapierre D."/>
            <person name="Masclaux F.G."/>
            <person name="Murat C."/>
            <person name="Morin E."/>
            <person name="Ndikumana S."/>
            <person name="Pagni M."/>
            <person name="Petitpierre D."/>
            <person name="Requena N."/>
            <person name="Rosikiewicz P."/>
            <person name="Riley R."/>
            <person name="Saito K."/>
            <person name="San Clemente H."/>
            <person name="Shapiro H."/>
            <person name="van Tuinen D."/>
            <person name="Becard G."/>
            <person name="Bonfante P."/>
            <person name="Paszkowski U."/>
            <person name="Shachar-Hill Y."/>
            <person name="Young J.P."/>
            <person name="Sanders I.R."/>
            <person name="Henrissat B."/>
            <person name="Rensing S.A."/>
            <person name="Grigoriev I.V."/>
            <person name="Corradi N."/>
            <person name="Roux C."/>
            <person name="Martin F."/>
        </authorList>
    </citation>
    <scope>NUCLEOTIDE SEQUENCE</scope>
    <source>
        <strain evidence="1">DAOM 197198</strain>
    </source>
</reference>
<proteinExistence type="predicted"/>
<sequence length="65" mass="7361">SSSSSSSSSTKGKERTFMMSIVPIIYPSRKKVKVNELEDQLEPFVALVQQRETDKKLLEIMARSL</sequence>
<gene>
    <name evidence="1" type="ORF">GLOINDRAFT_344252</name>
</gene>
<protein>
    <submittedName>
        <fullName evidence="1">Uncharacterized protein</fullName>
    </submittedName>
</protein>
<feature type="non-terminal residue" evidence="1">
    <location>
        <position position="1"/>
    </location>
</feature>